<evidence type="ECO:0000313" key="2">
    <source>
        <dbReference type="Proteomes" id="UP000250235"/>
    </source>
</evidence>
<organism evidence="1 2">
    <name type="scientific">Dorcoceras hygrometricum</name>
    <dbReference type="NCBI Taxonomy" id="472368"/>
    <lineage>
        <taxon>Eukaryota</taxon>
        <taxon>Viridiplantae</taxon>
        <taxon>Streptophyta</taxon>
        <taxon>Embryophyta</taxon>
        <taxon>Tracheophyta</taxon>
        <taxon>Spermatophyta</taxon>
        <taxon>Magnoliopsida</taxon>
        <taxon>eudicotyledons</taxon>
        <taxon>Gunneridae</taxon>
        <taxon>Pentapetalae</taxon>
        <taxon>asterids</taxon>
        <taxon>lamiids</taxon>
        <taxon>Lamiales</taxon>
        <taxon>Gesneriaceae</taxon>
        <taxon>Didymocarpoideae</taxon>
        <taxon>Trichosporeae</taxon>
        <taxon>Loxocarpinae</taxon>
        <taxon>Dorcoceras</taxon>
    </lineage>
</organism>
<gene>
    <name evidence="1" type="ORF">F511_24335</name>
</gene>
<keyword evidence="2" id="KW-1185">Reference proteome</keyword>
<proteinExistence type="predicted"/>
<dbReference type="EMBL" id="KQ989552">
    <property type="protein sequence ID" value="KZV54279.1"/>
    <property type="molecule type" value="Genomic_DNA"/>
</dbReference>
<sequence>MASALINNAIQVYFDSVLGLEHEGMIAMFEALLLSGLNRFLECSSTIYKAALVEFFYNASVQDGKIVSTVQGKPVAISEDLFAGTFELPLEGLTDLHDVPQDLVFEARHVSSYDDKLLSTSCKKREMSFKFRLLNDILAKSVNVKAGSFDAVTHERFLMMSAIHGGVQVNCGRLLFNIFKDMVTPNSRQARGYAVQICILLKNALV</sequence>
<dbReference type="AlphaFoldDB" id="A0A2Z7D6W4"/>
<evidence type="ECO:0008006" key="3">
    <source>
        <dbReference type="Google" id="ProtNLM"/>
    </source>
</evidence>
<protein>
    <recommendedName>
        <fullName evidence="3">Dystroglycan-like</fullName>
    </recommendedName>
</protein>
<name>A0A2Z7D6W4_9LAMI</name>
<evidence type="ECO:0000313" key="1">
    <source>
        <dbReference type="EMBL" id="KZV54279.1"/>
    </source>
</evidence>
<reference evidence="1 2" key="1">
    <citation type="journal article" date="2015" name="Proc. Natl. Acad. Sci. U.S.A.">
        <title>The resurrection genome of Boea hygrometrica: A blueprint for survival of dehydration.</title>
        <authorList>
            <person name="Xiao L."/>
            <person name="Yang G."/>
            <person name="Zhang L."/>
            <person name="Yang X."/>
            <person name="Zhao S."/>
            <person name="Ji Z."/>
            <person name="Zhou Q."/>
            <person name="Hu M."/>
            <person name="Wang Y."/>
            <person name="Chen M."/>
            <person name="Xu Y."/>
            <person name="Jin H."/>
            <person name="Xiao X."/>
            <person name="Hu G."/>
            <person name="Bao F."/>
            <person name="Hu Y."/>
            <person name="Wan P."/>
            <person name="Li L."/>
            <person name="Deng X."/>
            <person name="Kuang T."/>
            <person name="Xiang C."/>
            <person name="Zhu J.K."/>
            <person name="Oliver M.J."/>
            <person name="He Y."/>
        </authorList>
    </citation>
    <scope>NUCLEOTIDE SEQUENCE [LARGE SCALE GENOMIC DNA]</scope>
    <source>
        <strain evidence="2">cv. XS01</strain>
    </source>
</reference>
<dbReference type="Proteomes" id="UP000250235">
    <property type="component" value="Unassembled WGS sequence"/>
</dbReference>
<accession>A0A2Z7D6W4</accession>